<proteinExistence type="predicted"/>
<keyword evidence="3" id="KW-1185">Reference proteome</keyword>
<evidence type="ECO:0000313" key="2">
    <source>
        <dbReference type="EMBL" id="TCL69143.1"/>
    </source>
</evidence>
<organism evidence="2 3">
    <name type="scientific">Mariniflexile fucanivorans</name>
    <dbReference type="NCBI Taxonomy" id="264023"/>
    <lineage>
        <taxon>Bacteria</taxon>
        <taxon>Pseudomonadati</taxon>
        <taxon>Bacteroidota</taxon>
        <taxon>Flavobacteriia</taxon>
        <taxon>Flavobacteriales</taxon>
        <taxon>Flavobacteriaceae</taxon>
        <taxon>Mariniflexile</taxon>
    </lineage>
</organism>
<dbReference type="AlphaFoldDB" id="A0A4R1RRS5"/>
<gene>
    <name evidence="2" type="ORF">EV196_101577</name>
</gene>
<evidence type="ECO:0000259" key="1">
    <source>
        <dbReference type="Pfam" id="PF22481"/>
    </source>
</evidence>
<feature type="domain" description="DUF6985" evidence="1">
    <location>
        <begin position="12"/>
        <end position="157"/>
    </location>
</feature>
<dbReference type="OrthoDB" id="6028394at2"/>
<name>A0A4R1RRS5_9FLAO</name>
<sequence>MTREEILINSIWTSGKMNVHSKFFKKEVRLDLFTSDYNLKNTDKIISEKFVKAVNDFLNLPVESKSLMKILLYKHCIECCENTSYGFEVLDGETESQANLREFGITDEESAFEKSNIDHVVIDETDQVNNRFVKLVFYPEWEDEHGCELILRNGILLDHYGESGGYIRHFDYEE</sequence>
<evidence type="ECO:0000313" key="3">
    <source>
        <dbReference type="Proteomes" id="UP000295455"/>
    </source>
</evidence>
<accession>A0A4R1RRS5</accession>
<dbReference type="EMBL" id="SLUP01000001">
    <property type="protein sequence ID" value="TCL69143.1"/>
    <property type="molecule type" value="Genomic_DNA"/>
</dbReference>
<dbReference type="Pfam" id="PF22481">
    <property type="entry name" value="DUF6985"/>
    <property type="match status" value="1"/>
</dbReference>
<protein>
    <recommendedName>
        <fullName evidence="1">DUF6985 domain-containing protein</fullName>
    </recommendedName>
</protein>
<reference evidence="2 3" key="1">
    <citation type="submission" date="2019-03" db="EMBL/GenBank/DDBJ databases">
        <title>Genomic Encyclopedia of Type Strains, Phase IV (KMG-IV): sequencing the most valuable type-strain genomes for metagenomic binning, comparative biology and taxonomic classification.</title>
        <authorList>
            <person name="Goeker M."/>
        </authorList>
    </citation>
    <scope>NUCLEOTIDE SEQUENCE [LARGE SCALE GENOMIC DNA]</scope>
    <source>
        <strain evidence="2 3">DSM 18792</strain>
    </source>
</reference>
<dbReference type="InterPro" id="IPR054254">
    <property type="entry name" value="DUF6985"/>
</dbReference>
<dbReference type="RefSeq" id="WP_132214658.1">
    <property type="nucleotide sequence ID" value="NZ_OX156936.1"/>
</dbReference>
<comment type="caution">
    <text evidence="2">The sequence shown here is derived from an EMBL/GenBank/DDBJ whole genome shotgun (WGS) entry which is preliminary data.</text>
</comment>
<dbReference type="Proteomes" id="UP000295455">
    <property type="component" value="Unassembled WGS sequence"/>
</dbReference>